<protein>
    <recommendedName>
        <fullName evidence="3">DUF3168 domain-containing protein</fullName>
    </recommendedName>
</protein>
<sequence>MKMALRARLRADSGVAAIAGMRVDWGLRPQWAKLPAVTLTMVAGGRDRLLGGAPDLAAQTVQADCWAQTYAEADALGEAVIAAIAVPATQGGIRFGNASVSGDRDLPEVVSDGVLHRRSIDLIVRWAAE</sequence>
<dbReference type="OrthoDB" id="7510338at2"/>
<dbReference type="RefSeq" id="WP_085218547.1">
    <property type="nucleotide sequence ID" value="NZ_LT840185.1"/>
</dbReference>
<dbReference type="Pfam" id="PF11367">
    <property type="entry name" value="Tail_completion_gp17"/>
    <property type="match status" value="1"/>
</dbReference>
<dbReference type="STRING" id="941907.SAMN06295910_1894"/>
<name>A0A1X7GJ40_9SPHN</name>
<gene>
    <name evidence="1" type="ORF">SAMN06295910_1894</name>
</gene>
<dbReference type="InterPro" id="IPR021508">
    <property type="entry name" value="Gp17-like"/>
</dbReference>
<evidence type="ECO:0000313" key="2">
    <source>
        <dbReference type="Proteomes" id="UP000192934"/>
    </source>
</evidence>
<reference evidence="2" key="1">
    <citation type="submission" date="2017-04" db="EMBL/GenBank/DDBJ databases">
        <authorList>
            <person name="Varghese N."/>
            <person name="Submissions S."/>
        </authorList>
    </citation>
    <scope>NUCLEOTIDE SEQUENCE [LARGE SCALE GENOMIC DNA]</scope>
    <source>
        <strain evidence="2">Dd16</strain>
    </source>
</reference>
<keyword evidence="2" id="KW-1185">Reference proteome</keyword>
<organism evidence="1 2">
    <name type="scientific">Allosphingosinicella indica</name>
    <dbReference type="NCBI Taxonomy" id="941907"/>
    <lineage>
        <taxon>Bacteria</taxon>
        <taxon>Pseudomonadati</taxon>
        <taxon>Pseudomonadota</taxon>
        <taxon>Alphaproteobacteria</taxon>
        <taxon>Sphingomonadales</taxon>
        <taxon>Sphingomonadaceae</taxon>
        <taxon>Allosphingosinicella</taxon>
    </lineage>
</organism>
<evidence type="ECO:0008006" key="3">
    <source>
        <dbReference type="Google" id="ProtNLM"/>
    </source>
</evidence>
<dbReference type="Proteomes" id="UP000192934">
    <property type="component" value="Chromosome I"/>
</dbReference>
<proteinExistence type="predicted"/>
<dbReference type="EMBL" id="LT840185">
    <property type="protein sequence ID" value="SMF70523.1"/>
    <property type="molecule type" value="Genomic_DNA"/>
</dbReference>
<evidence type="ECO:0000313" key="1">
    <source>
        <dbReference type="EMBL" id="SMF70523.1"/>
    </source>
</evidence>
<accession>A0A1X7GJ40</accession>
<dbReference type="AlphaFoldDB" id="A0A1X7GJ40"/>